<sequence>MRSFRTGFRFDSQIDRSSKPTRSESIAKKWVDLNSGRSDQVVNKIDQMDNLKGWGKQENVALREISPGMA</sequence>
<evidence type="ECO:0000313" key="3">
    <source>
        <dbReference type="Proteomes" id="UP000030765"/>
    </source>
</evidence>
<dbReference type="EnsemblMetazoa" id="ASIC012657-RA">
    <property type="protein sequence ID" value="ASIC012657-PA"/>
    <property type="gene ID" value="ASIC012657"/>
</dbReference>
<gene>
    <name evidence="1" type="ORF">ZHAS_00012657</name>
</gene>
<accession>A0A084W3E5</accession>
<reference evidence="1 3" key="1">
    <citation type="journal article" date="2014" name="BMC Genomics">
        <title>Genome sequence of Anopheles sinensis provides insight into genetics basis of mosquito competence for malaria parasites.</title>
        <authorList>
            <person name="Zhou D."/>
            <person name="Zhang D."/>
            <person name="Ding G."/>
            <person name="Shi L."/>
            <person name="Hou Q."/>
            <person name="Ye Y."/>
            <person name="Xu Y."/>
            <person name="Zhou H."/>
            <person name="Xiong C."/>
            <person name="Li S."/>
            <person name="Yu J."/>
            <person name="Hong S."/>
            <person name="Yu X."/>
            <person name="Zou P."/>
            <person name="Chen C."/>
            <person name="Chang X."/>
            <person name="Wang W."/>
            <person name="Lv Y."/>
            <person name="Sun Y."/>
            <person name="Ma L."/>
            <person name="Shen B."/>
            <person name="Zhu C."/>
        </authorList>
    </citation>
    <scope>NUCLEOTIDE SEQUENCE [LARGE SCALE GENOMIC DNA]</scope>
</reference>
<evidence type="ECO:0000313" key="2">
    <source>
        <dbReference type="EnsemblMetazoa" id="ASIC012657-PA"/>
    </source>
</evidence>
<organism evidence="1">
    <name type="scientific">Anopheles sinensis</name>
    <name type="common">Mosquito</name>
    <dbReference type="NCBI Taxonomy" id="74873"/>
    <lineage>
        <taxon>Eukaryota</taxon>
        <taxon>Metazoa</taxon>
        <taxon>Ecdysozoa</taxon>
        <taxon>Arthropoda</taxon>
        <taxon>Hexapoda</taxon>
        <taxon>Insecta</taxon>
        <taxon>Pterygota</taxon>
        <taxon>Neoptera</taxon>
        <taxon>Endopterygota</taxon>
        <taxon>Diptera</taxon>
        <taxon>Nematocera</taxon>
        <taxon>Culicoidea</taxon>
        <taxon>Culicidae</taxon>
        <taxon>Anophelinae</taxon>
        <taxon>Anopheles</taxon>
    </lineage>
</organism>
<keyword evidence="3" id="KW-1185">Reference proteome</keyword>
<reference evidence="2" key="2">
    <citation type="submission" date="2020-05" db="UniProtKB">
        <authorList>
            <consortium name="EnsemblMetazoa"/>
        </authorList>
    </citation>
    <scope>IDENTIFICATION</scope>
</reference>
<dbReference type="VEuPathDB" id="VectorBase:ASIC012657"/>
<proteinExistence type="predicted"/>
<evidence type="ECO:0000313" key="1">
    <source>
        <dbReference type="EMBL" id="KFB44739.1"/>
    </source>
</evidence>
<dbReference type="EMBL" id="ATLV01019950">
    <property type="status" value="NOT_ANNOTATED_CDS"/>
    <property type="molecule type" value="Genomic_DNA"/>
</dbReference>
<name>A0A084W3E5_ANOSI</name>
<dbReference type="EMBL" id="KE525286">
    <property type="protein sequence ID" value="KFB44739.1"/>
    <property type="molecule type" value="Genomic_DNA"/>
</dbReference>
<dbReference type="Proteomes" id="UP000030765">
    <property type="component" value="Unassembled WGS sequence"/>
</dbReference>
<protein>
    <submittedName>
        <fullName evidence="1 2">Alkaline phosphatase</fullName>
    </submittedName>
</protein>
<dbReference type="AlphaFoldDB" id="A0A084W3E5"/>